<dbReference type="Pfam" id="PF00941">
    <property type="entry name" value="FAD_binding_5"/>
    <property type="match status" value="3"/>
</dbReference>
<dbReference type="InterPro" id="IPR018247">
    <property type="entry name" value="EF_Hand_1_Ca_BS"/>
</dbReference>
<keyword evidence="14" id="KW-0520">NAD</keyword>
<evidence type="ECO:0000256" key="13">
    <source>
        <dbReference type="ARBA" id="ARBA00023014"/>
    </source>
</evidence>
<evidence type="ECO:0000256" key="15">
    <source>
        <dbReference type="ARBA" id="ARBA00023125"/>
    </source>
</evidence>
<feature type="domain" description="EF-hand" evidence="19">
    <location>
        <begin position="4012"/>
        <end position="4047"/>
    </location>
</feature>
<keyword evidence="22" id="KW-1185">Reference proteome</keyword>
<dbReference type="InterPro" id="IPR002048">
    <property type="entry name" value="EF_hand_dom"/>
</dbReference>
<evidence type="ECO:0000259" key="19">
    <source>
        <dbReference type="PROSITE" id="PS50222"/>
    </source>
</evidence>
<dbReference type="GO" id="GO:0043226">
    <property type="term" value="C:organelle"/>
    <property type="evidence" value="ECO:0007669"/>
    <property type="project" value="UniProtKB-ARBA"/>
</dbReference>
<dbReference type="GO" id="GO:0071949">
    <property type="term" value="F:FAD binding"/>
    <property type="evidence" value="ECO:0007669"/>
    <property type="project" value="InterPro"/>
</dbReference>
<dbReference type="InterPro" id="IPR008274">
    <property type="entry name" value="AldOxase/xan_DH_MoCoBD1"/>
</dbReference>
<dbReference type="Gene3D" id="3.30.365.10">
    <property type="entry name" value="Aldehyde oxidase/xanthine dehydrogenase, molybdopterin binding domain"/>
    <property type="match status" value="12"/>
</dbReference>
<dbReference type="Gene3D" id="3.30.465.10">
    <property type="match status" value="3"/>
</dbReference>
<dbReference type="SMART" id="SM01008">
    <property type="entry name" value="Ald_Xan_dh_C"/>
    <property type="match status" value="3"/>
</dbReference>
<dbReference type="SUPFAM" id="SSF54665">
    <property type="entry name" value="CO dehydrogenase molybdoprotein N-domain-like"/>
    <property type="match status" value="3"/>
</dbReference>
<dbReference type="InterPro" id="IPR036683">
    <property type="entry name" value="CO_DH_flav_C_dom_sf"/>
</dbReference>
<dbReference type="SMART" id="SM00980">
    <property type="entry name" value="THAP"/>
    <property type="match status" value="1"/>
</dbReference>
<feature type="domain" description="THAP-type" evidence="20">
    <location>
        <begin position="2981"/>
        <end position="3074"/>
    </location>
</feature>
<feature type="compositionally biased region" description="Basic and acidic residues" evidence="18">
    <location>
        <begin position="4168"/>
        <end position="4179"/>
    </location>
</feature>
<dbReference type="Pfam" id="PF01799">
    <property type="entry name" value="Fer2_2"/>
    <property type="match status" value="3"/>
</dbReference>
<dbReference type="CDD" id="cd00051">
    <property type="entry name" value="EFh"/>
    <property type="match status" value="2"/>
</dbReference>
<evidence type="ECO:0000256" key="5">
    <source>
        <dbReference type="ARBA" id="ARBA00022714"/>
    </source>
</evidence>
<dbReference type="Gene3D" id="1.10.150.120">
    <property type="entry name" value="[2Fe-2S]-binding domain"/>
    <property type="match status" value="3"/>
</dbReference>
<dbReference type="Pfam" id="PF00111">
    <property type="entry name" value="Fer2"/>
    <property type="match status" value="3"/>
</dbReference>
<keyword evidence="13" id="KW-0411">Iron-sulfur</keyword>
<dbReference type="PANTHER" id="PTHR11908">
    <property type="entry name" value="XANTHINE DEHYDROGENASE"/>
    <property type="match status" value="1"/>
</dbReference>
<dbReference type="FunFam" id="1.10.238.10:FF:000178">
    <property type="entry name" value="Calmodulin-2 A"/>
    <property type="match status" value="1"/>
</dbReference>
<evidence type="ECO:0000313" key="22">
    <source>
        <dbReference type="Proteomes" id="UP000095280"/>
    </source>
</evidence>
<name>A0A1I8HM24_9PLAT</name>
<evidence type="ECO:0000256" key="1">
    <source>
        <dbReference type="ARBA" id="ARBA00001924"/>
    </source>
</evidence>
<dbReference type="CDD" id="cd00207">
    <property type="entry name" value="fer2"/>
    <property type="match status" value="3"/>
</dbReference>
<dbReference type="Pfam" id="PF03450">
    <property type="entry name" value="CO_deh_flav_C"/>
    <property type="match status" value="2"/>
</dbReference>
<sequence length="4223" mass="466643">MYSSGIVPSSGDPVIFVNGRATNVPKDCNPETSLNDFLRDMLNLKGTKVMCREGGCGCCVVTATYKHPATEEVVSVPVNSCLCPVYSAVGWHVTTIEGIGGSGKPYHPIQERLAEHYGTQCGFCSPGFVMSMYSQLQENPKPTMQQVEHFFDGNICRCTGYRSILDGMKSFACDSNNGGCVDIEVSLRFTPMLSGAQSVVPFNIPFNPLYTCNINSIVQEMNKSLCAEGIAKPPTSGVIPIARGWKGQRFYNPGSLDQLLKLLKRYKDDEYQLVCGNTSAGVFKEDVLVNCYINVRNVPELHNIRVSGRCYSKSLSVGLYVRNLNNSLHCFQLSKSGLEIGATVTLRELIDTFKEAAEKVPGLAHLDRISDHYQQVANQAVRANASWAGNLMMKHRHQDFPSDVFITLEAAKTVIKVADEQGTQDHVLTDFLRLDMRGKVIVSAKLPAISTDKHFYRSFKITPRQLNAHAYVNGAFELAVDKKKDYTVLERPTIVIGGISDKFNRATKTENFLLNKSLLDEEVVESALKVLESEVVPVEEATASSPEHRRQLAVNLLYKTILDIGSDAVEGAARSGGPVLTRPLQRGEQDFVEELQPAPLGQSVRKLESKAQTSGEATYVNDYPAHANELFLAYVLAPEAAIKVTGFDTEEAETDEIFPSKAVGFAGQPVAAVLAETQWAADRAASLVEVNFDAGDDEPIVHITEALAKQSMFFQDAQRASKEDPDAELAKQSVQIEGEFVVGEQLHFFMESVTTSVRQTEEGFLVYAPHQWPEVSSMVLAKVMGRPRNHFRVVCPRLGGGFGGKIFMIDHATALCTIACDITRRPCRMFLRLDSLAQYSQKRPTVIAKYKAGATEDGQLKSVHWDSYLDAGYVCNVVTIIGREMDDSMDQAYYSPTFKRNLTYLKTNKPQSTSVRAPGAGPAALFNLLMMDHMAYKLKIDPIDFKRKNLYRDGQANAYKKRGLDMSAISYPISYARVGISEVDLTVHMDGSISIVHSGTEMGQGLTTKVAQAAVAQLAEFGATLDMVKAKPTDTMMLPQMDATGGSATSELNAMAAKAAADQIKERLLPIKENKPDAGWNELVVAAIMSGVLLKAFGSYASQNRKSQHARYSTLGVGAAEVEVDILTGEYVVLRSDITMDIGKSLNPGVDIGQIEGAYVFGMGYYLTERTVYDSDTGRNLADGTWNYKPPQAADVPRDFRVHLLKKPGDTDSVFSTKAIGEPPLGLAATCVTAIKRAIEAFRKQQGKPDVNLTFELPLTPARVLQLCEVGTKDRKFEHSEDCNPETSLNDFLRDVLNLKGTKVMCREGGCGCCVVTATYKHPATEEVVSVPVNSCLCPVYSAVGWHVTTIEGIGGSGKPYHPIQERLAEHYGTQCGFCSPGFVMSMYSQLQENPKPTMQQVEHFFDGNICRCTGYRSILDGMKSFACDSNNGGLRGHRGESEVYTYVIWRTISSTFQHPIQPLYTYNINSIVQEMNKSLCAEGIAKPPTSGVIPIARGWKGQRFYNPGSLDQLLKLLKRYKDDEYQLVCGNTSAGVFKEDVLVNCYINVRNVPELHNIRVSGRCYSKSLSVGLYVRNLNKSLLCFQLSKSGLEIGATVTLRELIDTFKEAAEKVPRLAHLDRISDHYQQVANQAVRANASWAGNLMMKHRHQDFPSDVFITLEAAKTVIKVADEQGTQDHVLTDFLRLDMRGKVIVSAKLPAISTDQHFYRSFKITPRQLNHAIKTENFLLNKSLLDEEVVQSALKVLESEVVPVEEATASSPEHRRQLAVNLLYKTILDIGSDAVEGAARSGEGRADFVEELQPAPLGQSVRKLESKAQTSGEATYVNDYPAHANELFLAYVLAPEAAIKVIGFDTEEAEKVPGYHSMLSLKDLEGKYTNNTTMPIFPPEMQTDEIFPSKLVGFAGQPVSVVLAETQWAADRAASLVDVKFDAGDEEPIVHITEALAKKSIHFKDAQRASKEDADATLAKQPVRVEGEVTVGEQIHFFIESLTASVRRTEEGFLVQAPHQWIEGVTVMLSKVLRRPRNQIRAISPRIGGGFGGKMFMVDHVIAVCAIACDITHRPCRMYLRLDTFALSGQKRPTIVAKYKAGADTDGFLRSVHWDSAVEAGYACNFITLIGREMDDSLDQAYHADTFKRDLTYMKSNKPQATAVRAPGSAPAAMLNLLMMDHMAHELRVDPIEFKRKNLYRAGQVDQHGMERADNNLGRMWDDLYKEADIEKRRSAIEKFNKENHYKKRGLDMSAISYHISYARFGPSEVDMTVHIDGSISIVHSGSEMGQGLTTKVAQAAVAQLAEFGATLDMVKTKPTDSMLLPQMDGTGGSATSELNAMAAKVAAEQIRERLLPIKENKPDAGWNELVMTAIMSGVLLKAFGTGGVDILTGEYVVLRSDIMMDIGKSLNPGVDIGQIEGAYVFGMGYYLTERTVYDSDTGRNLADGTWNYKPPQAADVPRDFRVHLLKKPGDTDSVFSTKAIGEPPLGLAATCVTAIKRAIEAFRKQQGKPDVNLTFELPLTPARVLQLCEVGAKDRHLAEVQALLDDLSNAPPVTDYNEDEQRLNEMIASVVPEATKKKCNWMVGVFRSWHEDTNEGPANGQPLAKKMRVELCVPRDCNPETSLNDFLRDVLNLKGTKVMCREGGCGCCVVTATYKHPATEEVVSVPVNSCLCPVYSAVGWHVTTIEGIGGSGKPYHPIQERLAEHYGTQCGFCSPGFVMSMYSQLQENPKPTMQQVEHFFDGNICRCTGYRSILDGMKSFACDSNNGDCVDIEEMNKSLCAEGIAKPPTSGVIPIARGWKGQRFYNPGSLDQLLKLLKRYKDDEYQLVCGNTSAGVFKEDVLVNCYINVRNVPELHNIRLSKSGLEIGATVTLRELIDTFKEAAEKVTGLAHLDRISDHYQQKNLPQKVFAYLATFVVKKDSSHLYLLVCGSERFCHRRLRLRVAAADAIEYTVYSVAAAAATDINKAVIGSNEGINRDNFNIMTASRRQCAAYGCQNYTNKCPAQTRFHRFPENRERCEDWARRIFRSDLLGKKNEARWKNAVVCSHHFPDSMYVCPDQRHEPGVRLMPTAYPTLQLYAVQRNSRTLPLQLTEWDSRFPASCVANQAVRANASWAGNLMMKHRHQDFPSDVFITLEAAKTVIKVADEQGTQDHVLTDFLRLDMRGKVIVSAKLPAISTDQHFYRSFKITPRQLNAHAYVNGAFQLAVNKKKDYTVIERPTIVIGGISDKFVLESEVVPVEEATASSPEHRRQLAVNLLYKTILDIGSDAVEGAARSGGPVLTRPLQRGEQDFVEELQPAPLGQSVRKLESKAQTSGEATYVNDYPAHANELFLAYVLAPEAAIKVTRQTDEIFPSSDVAFAGQPIAVAAADSQWAADRAASLVAVRYEPGKSEPILHPTEAFKKKSIYFHDTQKVSKLDPDIALSEQPVQVEGEISVGEQMHFFMESITASVRQTEEGFVVNAPHQWAEIVAAVLAKVMRRPQHQFRVICPRIGGGFGGKFFMVDHAVAVCAIACDITHRPCRMFVRLDTLAQCGQKRPTVMAKYRAGASADGQLMSVHWQSIVDAGSSCNFIVILGHEIDQSLDQAFYSPTYKRDLLFLKTNKPQTTSMRCPGSAPAAVFSLLMMDHLAHELKLDPIEFKRRNLYCAGQTDFTGLKRPDDNMARMWDELSIAADIDKRRKRVEQFNKENLYRKRGIDMSGISYPVSYERFGIPQVDVTVLIDGSISIVHCGAEMGQGLTTKVAQAAVAQLAEFGAALDMVKTKPTDSMLLPQMDGTGGSATSELNAMAAKVAGSQIRERLLPIKLTKPEANWLELVSTAINSGVLLKAFGTYYPKDREGQHARYSTLGVGAAEVEVDILTGEYVVLRSDITMDIGKSLNPGVDIGQIEGAYVFGMGYYLTERTVYDSDTGRNLADGTWNYKPPQAADVPRDFRVHLLKKPGDTDSVFSTKAIGEPPLGLAATCVTAIKRAIEAFRKQQGKPDVNLTFELPLTPARVLQLCEVGAKDRKFKRPNQLADIRESFKLFDKNGDGFISAEELEEAMKTLGQNPSAEELQDIMRQVDRDGNGSIDFDEFVHMMSERVISEEAMRQHRREKQLRRAFAVFDKDNNGLIDLADLRSVMESQGQVLSDEELSDMIKEADKNGDGFVDFSEASSSSLAKLRGAVDRVMSDTRDEQEKRQPNIWSEVARGLKKNVPGADQSGGSRLIKNSLYQHLDSKFNKPTP</sequence>
<feature type="domain" description="FAD-binding PCMH-type" evidence="21">
    <location>
        <begin position="1498"/>
        <end position="1706"/>
    </location>
</feature>
<keyword evidence="9" id="KW-0862">Zinc</keyword>
<evidence type="ECO:0000256" key="11">
    <source>
        <dbReference type="ARBA" id="ARBA00023002"/>
    </source>
</evidence>
<comment type="cofactor">
    <cofactor evidence="1">
        <name>Mo-molybdopterin</name>
        <dbReference type="ChEBI" id="CHEBI:71302"/>
    </cofactor>
</comment>
<evidence type="ECO:0000256" key="9">
    <source>
        <dbReference type="ARBA" id="ARBA00022833"/>
    </source>
</evidence>
<dbReference type="GO" id="GO:0016491">
    <property type="term" value="F:oxidoreductase activity"/>
    <property type="evidence" value="ECO:0007669"/>
    <property type="project" value="UniProtKB-KW"/>
</dbReference>
<dbReference type="SMART" id="SM00054">
    <property type="entry name" value="EFh"/>
    <property type="match status" value="4"/>
</dbReference>
<dbReference type="SMART" id="SM01092">
    <property type="entry name" value="CO_deh_flav_C"/>
    <property type="match status" value="2"/>
</dbReference>
<dbReference type="SUPFAM" id="SSF55447">
    <property type="entry name" value="CO dehydrogenase flavoprotein C-terminal domain-like"/>
    <property type="match status" value="3"/>
</dbReference>
<dbReference type="SUPFAM" id="SSF54292">
    <property type="entry name" value="2Fe-2S ferredoxin-like"/>
    <property type="match status" value="3"/>
</dbReference>
<comment type="cofactor">
    <cofactor evidence="16">
        <name>[2Fe-2S] cluster</name>
        <dbReference type="ChEBI" id="CHEBI:190135"/>
    </cofactor>
</comment>
<dbReference type="Gene3D" id="3.30.390.50">
    <property type="entry name" value="CO dehydrogenase flavoprotein, C-terminal domain"/>
    <property type="match status" value="3"/>
</dbReference>
<dbReference type="GO" id="GO:0003677">
    <property type="term" value="F:DNA binding"/>
    <property type="evidence" value="ECO:0007669"/>
    <property type="project" value="UniProtKB-UniRule"/>
</dbReference>
<feature type="domain" description="EF-hand" evidence="19">
    <location>
        <begin position="4048"/>
        <end position="4083"/>
    </location>
</feature>
<dbReference type="Pfam" id="PF13499">
    <property type="entry name" value="EF-hand_7"/>
    <property type="match status" value="2"/>
</dbReference>
<dbReference type="Gene3D" id="1.10.238.10">
    <property type="entry name" value="EF-hand"/>
    <property type="match status" value="2"/>
</dbReference>
<dbReference type="InterPro" id="IPR000674">
    <property type="entry name" value="Ald_Oxase/Xan_DH_a/b"/>
</dbReference>
<dbReference type="InterPro" id="IPR036884">
    <property type="entry name" value="2Fe-2S-bd_dom_sf"/>
</dbReference>
<evidence type="ECO:0000256" key="7">
    <source>
        <dbReference type="ARBA" id="ARBA00022737"/>
    </source>
</evidence>
<evidence type="ECO:0000256" key="4">
    <source>
        <dbReference type="ARBA" id="ARBA00022505"/>
    </source>
</evidence>
<evidence type="ECO:0000256" key="17">
    <source>
        <dbReference type="PROSITE-ProRule" id="PRU00309"/>
    </source>
</evidence>
<keyword evidence="15 17" id="KW-0238">DNA-binding</keyword>
<dbReference type="InterPro" id="IPR005107">
    <property type="entry name" value="CO_DH_flav_C"/>
</dbReference>
<comment type="cofactor">
    <cofactor evidence="2">
        <name>FAD</name>
        <dbReference type="ChEBI" id="CHEBI:57692"/>
    </cofactor>
</comment>
<evidence type="ECO:0000256" key="8">
    <source>
        <dbReference type="ARBA" id="ARBA00022771"/>
    </source>
</evidence>
<keyword evidence="10" id="KW-0106">Calcium</keyword>
<dbReference type="GO" id="GO:0005509">
    <property type="term" value="F:calcium ion binding"/>
    <property type="evidence" value="ECO:0007669"/>
    <property type="project" value="InterPro"/>
</dbReference>
<dbReference type="GO" id="GO:0008270">
    <property type="term" value="F:zinc ion binding"/>
    <property type="evidence" value="ECO:0007669"/>
    <property type="project" value="UniProtKB-KW"/>
</dbReference>
<dbReference type="PROSITE" id="PS00018">
    <property type="entry name" value="EF_HAND_1"/>
    <property type="match status" value="3"/>
</dbReference>
<dbReference type="PROSITE" id="PS50222">
    <property type="entry name" value="EF_HAND_2"/>
    <property type="match status" value="4"/>
</dbReference>
<dbReference type="Proteomes" id="UP000095280">
    <property type="component" value="Unplaced"/>
</dbReference>
<dbReference type="GO" id="GO:0005506">
    <property type="term" value="F:iron ion binding"/>
    <property type="evidence" value="ECO:0007669"/>
    <property type="project" value="InterPro"/>
</dbReference>
<proteinExistence type="inferred from homology"/>
<evidence type="ECO:0000259" key="21">
    <source>
        <dbReference type="PROSITE" id="PS51387"/>
    </source>
</evidence>
<feature type="domain" description="EF-hand" evidence="19">
    <location>
        <begin position="4127"/>
        <end position="4162"/>
    </location>
</feature>
<evidence type="ECO:0000256" key="18">
    <source>
        <dbReference type="SAM" id="MobiDB-lite"/>
    </source>
</evidence>
<keyword evidence="6" id="KW-0479">Metal-binding</keyword>
<dbReference type="Gene3D" id="3.90.1170.50">
    <property type="entry name" value="Aldehyde oxidase/xanthine dehydrogenase, a/b hammerhead"/>
    <property type="match status" value="5"/>
</dbReference>
<keyword evidence="11" id="KW-0560">Oxidoreductase</keyword>
<dbReference type="InterPro" id="IPR002888">
    <property type="entry name" value="2Fe-2S-bd"/>
</dbReference>
<evidence type="ECO:0000256" key="16">
    <source>
        <dbReference type="ARBA" id="ARBA00034078"/>
    </source>
</evidence>
<dbReference type="InterPro" id="IPR016208">
    <property type="entry name" value="Ald_Oxase/xanthine_DH-like"/>
</dbReference>
<dbReference type="Gene3D" id="3.30.43.10">
    <property type="entry name" value="Uridine Diphospho-n-acetylenolpyruvylglucosamine Reductase, domain 2"/>
    <property type="match status" value="3"/>
</dbReference>
<dbReference type="InterPro" id="IPR016166">
    <property type="entry name" value="FAD-bd_PCMH"/>
</dbReference>
<evidence type="ECO:0000256" key="14">
    <source>
        <dbReference type="ARBA" id="ARBA00023027"/>
    </source>
</evidence>
<dbReference type="Pfam" id="PF20256">
    <property type="entry name" value="MoCoBD_2"/>
    <property type="match status" value="4"/>
</dbReference>
<dbReference type="InterPro" id="IPR012675">
    <property type="entry name" value="Beta-grasp_dom_sf"/>
</dbReference>
<dbReference type="PANTHER" id="PTHR11908:SF132">
    <property type="entry name" value="ALDEHYDE OXIDASE 1-RELATED"/>
    <property type="match status" value="1"/>
</dbReference>
<dbReference type="WBParaSite" id="maker-uti_cns_0006912-snap-gene-0.4-mRNA-1">
    <property type="protein sequence ID" value="maker-uti_cns_0006912-snap-gene-0.4-mRNA-1"/>
    <property type="gene ID" value="maker-uti_cns_0006912-snap-gene-0.4"/>
</dbReference>
<keyword evidence="5" id="KW-0001">2Fe-2S</keyword>
<dbReference type="SUPFAM" id="SSF47741">
    <property type="entry name" value="CO dehydrogenase ISP C-domain like"/>
    <property type="match status" value="3"/>
</dbReference>
<dbReference type="SUPFAM" id="SSF56176">
    <property type="entry name" value="FAD-binding/transporter-associated domain-like"/>
    <property type="match status" value="4"/>
</dbReference>
<feature type="domain" description="EF-hand" evidence="19">
    <location>
        <begin position="4091"/>
        <end position="4126"/>
    </location>
</feature>
<dbReference type="FunFam" id="3.10.20.30:FF:000012">
    <property type="entry name" value="Xanthine dehydrogenase/oxidase"/>
    <property type="match status" value="2"/>
</dbReference>
<organism evidence="22 23">
    <name type="scientific">Macrostomum lignano</name>
    <dbReference type="NCBI Taxonomy" id="282301"/>
    <lineage>
        <taxon>Eukaryota</taxon>
        <taxon>Metazoa</taxon>
        <taxon>Spiralia</taxon>
        <taxon>Lophotrochozoa</taxon>
        <taxon>Platyhelminthes</taxon>
        <taxon>Rhabditophora</taxon>
        <taxon>Macrostomorpha</taxon>
        <taxon>Macrostomida</taxon>
        <taxon>Macrostomidae</taxon>
        <taxon>Macrostomum</taxon>
    </lineage>
</organism>
<evidence type="ECO:0000256" key="10">
    <source>
        <dbReference type="ARBA" id="ARBA00022837"/>
    </source>
</evidence>
<dbReference type="InterPro" id="IPR016167">
    <property type="entry name" value="FAD-bd_PCMH_sub1"/>
</dbReference>
<dbReference type="SUPFAM" id="SSF47473">
    <property type="entry name" value="EF-hand"/>
    <property type="match status" value="1"/>
</dbReference>
<dbReference type="InterPro" id="IPR016169">
    <property type="entry name" value="FAD-bd_PCMH_sub2"/>
</dbReference>
<evidence type="ECO:0000256" key="2">
    <source>
        <dbReference type="ARBA" id="ARBA00001974"/>
    </source>
</evidence>
<dbReference type="InterPro" id="IPR001041">
    <property type="entry name" value="2Fe-2S_ferredoxin-type"/>
</dbReference>
<dbReference type="InterPro" id="IPR002346">
    <property type="entry name" value="Mopterin_DH_FAD-bd"/>
</dbReference>
<dbReference type="InterPro" id="IPR011992">
    <property type="entry name" value="EF-hand-dom_pair"/>
</dbReference>
<dbReference type="GO" id="GO:0051537">
    <property type="term" value="F:2 iron, 2 sulfur cluster binding"/>
    <property type="evidence" value="ECO:0007669"/>
    <property type="project" value="UniProtKB-KW"/>
</dbReference>
<keyword evidence="7" id="KW-0677">Repeat</keyword>
<keyword evidence="4" id="KW-0500">Molybdenum</keyword>
<dbReference type="Gene3D" id="3.10.20.30">
    <property type="match status" value="3"/>
</dbReference>
<dbReference type="SUPFAM" id="SSF56003">
    <property type="entry name" value="Molybdenum cofactor-binding domain"/>
    <property type="match status" value="3"/>
</dbReference>
<dbReference type="InterPro" id="IPR036856">
    <property type="entry name" value="Ald_Oxase/Xan_DH_a/b_sf"/>
</dbReference>
<accession>A0A1I8HM24</accession>
<dbReference type="Pfam" id="PF02738">
    <property type="entry name" value="MoCoBD_1"/>
    <property type="match status" value="3"/>
</dbReference>
<feature type="domain" description="FAD-binding PCMH-type" evidence="21">
    <location>
        <begin position="243"/>
        <end position="451"/>
    </location>
</feature>
<protein>
    <submittedName>
        <fullName evidence="23">FAD-binding PCMH-type domain-containing protein</fullName>
    </submittedName>
</protein>
<dbReference type="InterPro" id="IPR006612">
    <property type="entry name" value="THAP_Znf"/>
</dbReference>
<evidence type="ECO:0000259" key="20">
    <source>
        <dbReference type="PROSITE" id="PS50950"/>
    </source>
</evidence>
<reference evidence="23" key="1">
    <citation type="submission" date="2016-11" db="UniProtKB">
        <authorList>
            <consortium name="WormBaseParasite"/>
        </authorList>
    </citation>
    <scope>IDENTIFICATION</scope>
</reference>
<comment type="similarity">
    <text evidence="3">Belongs to the xanthine dehydrogenase family.</text>
</comment>
<feature type="region of interest" description="Disordered" evidence="18">
    <location>
        <begin position="4168"/>
        <end position="4206"/>
    </location>
</feature>
<keyword evidence="8 17" id="KW-0863">Zinc-finger</keyword>
<dbReference type="InterPro" id="IPR037165">
    <property type="entry name" value="AldOxase/xan_DH_Mopterin-bd_sf"/>
</dbReference>
<evidence type="ECO:0000256" key="3">
    <source>
        <dbReference type="ARBA" id="ARBA00006849"/>
    </source>
</evidence>
<keyword evidence="12" id="KW-0408">Iron</keyword>
<evidence type="ECO:0000256" key="6">
    <source>
        <dbReference type="ARBA" id="ARBA00022723"/>
    </source>
</evidence>
<dbReference type="SUPFAM" id="SSF57716">
    <property type="entry name" value="Glucocorticoid receptor-like (DNA-binding domain)"/>
    <property type="match status" value="1"/>
</dbReference>
<dbReference type="InterPro" id="IPR046867">
    <property type="entry name" value="AldOxase/xan_DH_MoCoBD2"/>
</dbReference>
<dbReference type="PROSITE" id="PS50950">
    <property type="entry name" value="ZF_THAP"/>
    <property type="match status" value="1"/>
</dbReference>
<dbReference type="InterPro" id="IPR036010">
    <property type="entry name" value="2Fe-2S_ferredoxin-like_sf"/>
</dbReference>
<dbReference type="Pfam" id="PF01315">
    <property type="entry name" value="Ald_Xan_dh_C"/>
    <property type="match status" value="1"/>
</dbReference>
<dbReference type="SMART" id="SM00692">
    <property type="entry name" value="DM3"/>
    <property type="match status" value="1"/>
</dbReference>
<dbReference type="InterPro" id="IPR036318">
    <property type="entry name" value="FAD-bd_PCMH-like_sf"/>
</dbReference>
<dbReference type="PROSITE" id="PS51387">
    <property type="entry name" value="FAD_PCMH"/>
    <property type="match status" value="2"/>
</dbReference>
<evidence type="ECO:0000313" key="23">
    <source>
        <dbReference type="WBParaSite" id="maker-uti_cns_0006912-snap-gene-0.4-mRNA-1"/>
    </source>
</evidence>
<evidence type="ECO:0000256" key="12">
    <source>
        <dbReference type="ARBA" id="ARBA00023004"/>
    </source>
</evidence>
<dbReference type="Pfam" id="PF05485">
    <property type="entry name" value="THAP"/>
    <property type="match status" value="1"/>
</dbReference>